<proteinExistence type="predicted"/>
<dbReference type="RefSeq" id="WP_171991737.1">
    <property type="nucleotide sequence ID" value="NZ_FSRU01000002.1"/>
</dbReference>
<dbReference type="EMBL" id="FSRU01000002">
    <property type="protein sequence ID" value="SIO64560.1"/>
    <property type="molecule type" value="Genomic_DNA"/>
</dbReference>
<keyword evidence="3" id="KW-1185">Reference proteome</keyword>
<organism evidence="2 3">
    <name type="scientific">Paraburkholderia phenazinium</name>
    <dbReference type="NCBI Taxonomy" id="60549"/>
    <lineage>
        <taxon>Bacteria</taxon>
        <taxon>Pseudomonadati</taxon>
        <taxon>Pseudomonadota</taxon>
        <taxon>Betaproteobacteria</taxon>
        <taxon>Burkholderiales</taxon>
        <taxon>Burkholderiaceae</taxon>
        <taxon>Paraburkholderia</taxon>
    </lineage>
</organism>
<evidence type="ECO:0000313" key="3">
    <source>
        <dbReference type="Proteomes" id="UP000185151"/>
    </source>
</evidence>
<sequence>MDETMVGVAMGFSVLLIATLLVVGHYRREHLRQRMIRAMHGRRLHDFTRPRH</sequence>
<evidence type="ECO:0000256" key="1">
    <source>
        <dbReference type="SAM" id="Phobius"/>
    </source>
</evidence>
<reference evidence="2 3" key="1">
    <citation type="submission" date="2016-11" db="EMBL/GenBank/DDBJ databases">
        <authorList>
            <person name="Jaros S."/>
            <person name="Januszkiewicz K."/>
            <person name="Wedrychowicz H."/>
        </authorList>
    </citation>
    <scope>NUCLEOTIDE SEQUENCE [LARGE SCALE GENOMIC DNA]</scope>
    <source>
        <strain evidence="2 3">GAS95</strain>
    </source>
</reference>
<protein>
    <submittedName>
        <fullName evidence="2">Uncharacterized protein</fullName>
    </submittedName>
</protein>
<accession>A0A1N6L708</accession>
<keyword evidence="1" id="KW-1133">Transmembrane helix</keyword>
<dbReference type="AlphaFoldDB" id="A0A1N6L708"/>
<gene>
    <name evidence="2" type="ORF">SAMN05444165_6335</name>
</gene>
<keyword evidence="1" id="KW-0812">Transmembrane</keyword>
<keyword evidence="1" id="KW-0472">Membrane</keyword>
<name>A0A1N6L708_9BURK</name>
<dbReference type="Proteomes" id="UP000185151">
    <property type="component" value="Unassembled WGS sequence"/>
</dbReference>
<evidence type="ECO:0000313" key="2">
    <source>
        <dbReference type="EMBL" id="SIO64560.1"/>
    </source>
</evidence>
<feature type="transmembrane region" description="Helical" evidence="1">
    <location>
        <begin position="6"/>
        <end position="26"/>
    </location>
</feature>